<keyword evidence="2" id="KW-1185">Reference proteome</keyword>
<evidence type="ECO:0000313" key="2">
    <source>
        <dbReference type="Proteomes" id="UP000237655"/>
    </source>
</evidence>
<protein>
    <submittedName>
        <fullName evidence="1">Uncharacterized protein</fullName>
    </submittedName>
</protein>
<dbReference type="Proteomes" id="UP000237655">
    <property type="component" value="Chromosome"/>
</dbReference>
<organism evidence="1 2">
    <name type="scientific">Pukyongiella litopenaei</name>
    <dbReference type="NCBI Taxonomy" id="2605946"/>
    <lineage>
        <taxon>Bacteria</taxon>
        <taxon>Pseudomonadati</taxon>
        <taxon>Pseudomonadota</taxon>
        <taxon>Alphaproteobacteria</taxon>
        <taxon>Rhodobacterales</taxon>
        <taxon>Paracoccaceae</taxon>
        <taxon>Pukyongiella</taxon>
    </lineage>
</organism>
<dbReference type="EMBL" id="CP027665">
    <property type="protein sequence ID" value="AVO36606.1"/>
    <property type="molecule type" value="Genomic_DNA"/>
</dbReference>
<proteinExistence type="predicted"/>
<gene>
    <name evidence="1" type="ORF">C6Y53_02100</name>
</gene>
<sequence length="267" mass="28672">MGSEFKGRDLKVAIRAAIAGRGRNGDLVDPISRKSVSMTEAQRVGFALGAIRDRSAVPGECGDAIPAAPARGPMRRFVPREMVPDGEGGHRSEHMGYRGRDGARCADVFDVMTLQARRAQKGGSFEPPFTFGQVQAGRGYAALFERCAAAGVGCSSLETLRRAAAVGGDREAAIFADFARLRVLQRRIGDGLVKEVRRIRPGGQPRRAIYARRLVDLVCVADMPLGAVLREHGWADKGAARDGLRAALCAALDRMQGYDLARPQDVG</sequence>
<evidence type="ECO:0000313" key="1">
    <source>
        <dbReference type="EMBL" id="AVO36606.1"/>
    </source>
</evidence>
<reference evidence="2" key="1">
    <citation type="submission" date="2018-03" db="EMBL/GenBank/DDBJ databases">
        <title>Genomic analysis of the strain SH-1 isolated from shrimp intestine.</title>
        <authorList>
            <person name="Kim Y.-S."/>
            <person name="Kim S.-E."/>
            <person name="Kim K.-H."/>
        </authorList>
    </citation>
    <scope>NUCLEOTIDE SEQUENCE [LARGE SCALE GENOMIC DNA]</scope>
    <source>
        <strain evidence="2">SH-1</strain>
    </source>
</reference>
<name>A0A2S0ML63_9RHOB</name>
<dbReference type="RefSeq" id="WP_106470921.1">
    <property type="nucleotide sequence ID" value="NZ_CP027665.1"/>
</dbReference>
<dbReference type="KEGG" id="thas:C6Y53_02100"/>
<dbReference type="AlphaFoldDB" id="A0A2S0ML63"/>
<accession>A0A2S0ML63</accession>